<dbReference type="EMBL" id="CYZU01000043">
    <property type="protein sequence ID" value="CUO92501.1"/>
    <property type="molecule type" value="Genomic_DNA"/>
</dbReference>
<evidence type="ECO:0000313" key="3">
    <source>
        <dbReference type="Proteomes" id="UP000095544"/>
    </source>
</evidence>
<protein>
    <submittedName>
        <fullName evidence="2">Uncharacterized protein</fullName>
    </submittedName>
</protein>
<dbReference type="Proteomes" id="UP000095544">
    <property type="component" value="Unassembled WGS sequence"/>
</dbReference>
<accession>A0A174J1I3</accession>
<keyword evidence="1" id="KW-0812">Transmembrane</keyword>
<keyword evidence="1" id="KW-1133">Transmembrane helix</keyword>
<proteinExistence type="predicted"/>
<feature type="transmembrane region" description="Helical" evidence="1">
    <location>
        <begin position="12"/>
        <end position="31"/>
    </location>
</feature>
<evidence type="ECO:0000256" key="1">
    <source>
        <dbReference type="SAM" id="Phobius"/>
    </source>
</evidence>
<organism evidence="2 3">
    <name type="scientific">Faecalicatena contorta</name>
    <dbReference type="NCBI Taxonomy" id="39482"/>
    <lineage>
        <taxon>Bacteria</taxon>
        <taxon>Bacillati</taxon>
        <taxon>Bacillota</taxon>
        <taxon>Clostridia</taxon>
        <taxon>Lachnospirales</taxon>
        <taxon>Lachnospiraceae</taxon>
        <taxon>Faecalicatena</taxon>
    </lineage>
</organism>
<keyword evidence="1" id="KW-0472">Membrane</keyword>
<evidence type="ECO:0000313" key="2">
    <source>
        <dbReference type="EMBL" id="CUO92501.1"/>
    </source>
</evidence>
<gene>
    <name evidence="2" type="ORF">ERS852491_03733</name>
</gene>
<dbReference type="AlphaFoldDB" id="A0A174J1I3"/>
<reference evidence="2 3" key="1">
    <citation type="submission" date="2015-09" db="EMBL/GenBank/DDBJ databases">
        <authorList>
            <consortium name="Pathogen Informatics"/>
        </authorList>
    </citation>
    <scope>NUCLEOTIDE SEQUENCE [LARGE SCALE GENOMIC DNA]</scope>
    <source>
        <strain evidence="2 3">2789STDY5834876</strain>
    </source>
</reference>
<sequence>MKRRPRDRPMTLWDWCYVGVALAVLFLIGIATV</sequence>
<name>A0A174J1I3_9FIRM</name>